<gene>
    <name evidence="2" type="ORF">T03_9270</name>
</gene>
<reference evidence="2 3" key="1">
    <citation type="submission" date="2015-01" db="EMBL/GenBank/DDBJ databases">
        <title>Evolution of Trichinella species and genotypes.</title>
        <authorList>
            <person name="Korhonen P.K."/>
            <person name="Edoardo P."/>
            <person name="Giuseppe L.R."/>
            <person name="Gasser R.B."/>
        </authorList>
    </citation>
    <scope>NUCLEOTIDE SEQUENCE [LARGE SCALE GENOMIC DNA]</scope>
    <source>
        <strain evidence="2">ISS120</strain>
    </source>
</reference>
<proteinExistence type="predicted"/>
<protein>
    <submittedName>
        <fullName evidence="2">Uncharacterized protein</fullName>
    </submittedName>
</protein>
<evidence type="ECO:0000313" key="2">
    <source>
        <dbReference type="EMBL" id="KRY45247.1"/>
    </source>
</evidence>
<feature type="region of interest" description="Disordered" evidence="1">
    <location>
        <begin position="88"/>
        <end position="117"/>
    </location>
</feature>
<evidence type="ECO:0000313" key="3">
    <source>
        <dbReference type="Proteomes" id="UP000054653"/>
    </source>
</evidence>
<dbReference type="EMBL" id="JYDI01000387">
    <property type="protein sequence ID" value="KRY45247.1"/>
    <property type="molecule type" value="Genomic_DNA"/>
</dbReference>
<feature type="region of interest" description="Disordered" evidence="1">
    <location>
        <begin position="182"/>
        <end position="205"/>
    </location>
</feature>
<accession>A0A0V1C7H5</accession>
<dbReference type="AlphaFoldDB" id="A0A0V1C7H5"/>
<keyword evidence="3" id="KW-1185">Reference proteome</keyword>
<comment type="caution">
    <text evidence="2">The sequence shown here is derived from an EMBL/GenBank/DDBJ whole genome shotgun (WGS) entry which is preliminary data.</text>
</comment>
<feature type="compositionally biased region" description="Basic residues" evidence="1">
    <location>
        <begin position="103"/>
        <end position="113"/>
    </location>
</feature>
<sequence length="205" mass="23323">MNARSSDRLTAKPMSWSIQAKQSQVYTQTLIQDETDALQVELELNLEEEERRMAEEDWSKYRKGFRERKVRALALQSKGSECSGRLDDQGITLRSGPEMSQTQHKKRHARLKNSKSSTTRSHVVATITTTTLLQYTFDGQVSILKMKICRLFAFILLATTICQLAVDCAQLRSTHSKPMSWSIQAKQSQDETESIPTNDGHTLRS</sequence>
<feature type="compositionally biased region" description="Polar residues" evidence="1">
    <location>
        <begin position="194"/>
        <end position="205"/>
    </location>
</feature>
<organism evidence="2 3">
    <name type="scientific">Trichinella britovi</name>
    <name type="common">Parasitic roundworm</name>
    <dbReference type="NCBI Taxonomy" id="45882"/>
    <lineage>
        <taxon>Eukaryota</taxon>
        <taxon>Metazoa</taxon>
        <taxon>Ecdysozoa</taxon>
        <taxon>Nematoda</taxon>
        <taxon>Enoplea</taxon>
        <taxon>Dorylaimia</taxon>
        <taxon>Trichinellida</taxon>
        <taxon>Trichinellidae</taxon>
        <taxon>Trichinella</taxon>
    </lineage>
</organism>
<evidence type="ECO:0000256" key="1">
    <source>
        <dbReference type="SAM" id="MobiDB-lite"/>
    </source>
</evidence>
<dbReference type="Proteomes" id="UP000054653">
    <property type="component" value="Unassembled WGS sequence"/>
</dbReference>
<name>A0A0V1C7H5_TRIBR</name>